<name>G5BXS4_HETGA</name>
<dbReference type="GO" id="GO:0008270">
    <property type="term" value="F:zinc ion binding"/>
    <property type="evidence" value="ECO:0007669"/>
    <property type="project" value="UniProtKB-KW"/>
</dbReference>
<keyword evidence="1" id="KW-0479">Metal-binding</keyword>
<proteinExistence type="predicted"/>
<dbReference type="EMBL" id="JH172422">
    <property type="protein sequence ID" value="EHB14085.1"/>
    <property type="molecule type" value="Genomic_DNA"/>
</dbReference>
<dbReference type="PANTHER" id="PTHR44029:SF1">
    <property type="entry name" value="DNAJ HOMOLOG SUBFAMILY C MEMBER 21"/>
    <property type="match status" value="1"/>
</dbReference>
<keyword evidence="3" id="KW-0862">Zinc</keyword>
<evidence type="ECO:0000256" key="4">
    <source>
        <dbReference type="SAM" id="MobiDB-lite"/>
    </source>
</evidence>
<evidence type="ECO:0000259" key="5">
    <source>
        <dbReference type="Pfam" id="PF12171"/>
    </source>
</evidence>
<feature type="compositionally biased region" description="Basic residues" evidence="4">
    <location>
        <begin position="119"/>
        <end position="129"/>
    </location>
</feature>
<dbReference type="PANTHER" id="PTHR44029">
    <property type="entry name" value="DNAJ HOMOLOG SUBFAMILY C MEMBER 21"/>
    <property type="match status" value="1"/>
</dbReference>
<evidence type="ECO:0000256" key="2">
    <source>
        <dbReference type="ARBA" id="ARBA00022771"/>
    </source>
</evidence>
<reference evidence="6 7" key="1">
    <citation type="journal article" date="2011" name="Nature">
        <title>Genome sequencing reveals insights into physiology and longevity of the naked mole rat.</title>
        <authorList>
            <person name="Kim E.B."/>
            <person name="Fang X."/>
            <person name="Fushan A.A."/>
            <person name="Huang Z."/>
            <person name="Lobanov A.V."/>
            <person name="Han L."/>
            <person name="Marino S.M."/>
            <person name="Sun X."/>
            <person name="Turanov A.A."/>
            <person name="Yang P."/>
            <person name="Yim S.H."/>
            <person name="Zhao X."/>
            <person name="Kasaikina M.V."/>
            <person name="Stoletzki N."/>
            <person name="Peng C."/>
            <person name="Polak P."/>
            <person name="Xiong Z."/>
            <person name="Kiezun A."/>
            <person name="Zhu Y."/>
            <person name="Chen Y."/>
            <person name="Kryukov G.V."/>
            <person name="Zhang Q."/>
            <person name="Peshkin L."/>
            <person name="Yang L."/>
            <person name="Bronson R.T."/>
            <person name="Buffenstein R."/>
            <person name="Wang B."/>
            <person name="Han C."/>
            <person name="Li Q."/>
            <person name="Chen L."/>
            <person name="Zhao W."/>
            <person name="Sunyaev S.R."/>
            <person name="Park T.J."/>
            <person name="Zhang G."/>
            <person name="Wang J."/>
            <person name="Gladyshev V.N."/>
        </authorList>
    </citation>
    <scope>NUCLEOTIDE SEQUENCE [LARGE SCALE GENOMIC DNA]</scope>
</reference>
<dbReference type="InterPro" id="IPR051964">
    <property type="entry name" value="Chaperone_stress_response"/>
</dbReference>
<dbReference type="InParanoid" id="G5BXS4"/>
<evidence type="ECO:0000256" key="1">
    <source>
        <dbReference type="ARBA" id="ARBA00022723"/>
    </source>
</evidence>
<sequence>MGSMEKELQEMQAWYTRGFGDGSDEKEMEEHELKNRMVKTVMRLRKLFYNDLYCPACDKSFKTEKAMKNHGRSKKQWEMVALLKQHLEEEEENFSGSQVDENLLNANSEEEMEDAPKQKLSKQQKKKNQKPPQNYDDSFNESGTGEGEKVDLEDTNLNQDNAKVLDGSPLENAVSQRPLNHVMIQKVKLKVLLNPKERKPKI</sequence>
<accession>G5BXS4</accession>
<dbReference type="AlphaFoldDB" id="G5BXS4"/>
<keyword evidence="2" id="KW-0863">Zinc-finger</keyword>
<dbReference type="Proteomes" id="UP000006813">
    <property type="component" value="Unassembled WGS sequence"/>
</dbReference>
<dbReference type="SUPFAM" id="SSF57667">
    <property type="entry name" value="beta-beta-alpha zinc fingers"/>
    <property type="match status" value="1"/>
</dbReference>
<dbReference type="InterPro" id="IPR022755">
    <property type="entry name" value="Znf_C2H2_jaz"/>
</dbReference>
<dbReference type="Pfam" id="PF12171">
    <property type="entry name" value="zf-C2H2_jaz"/>
    <property type="match status" value="1"/>
</dbReference>
<evidence type="ECO:0000313" key="6">
    <source>
        <dbReference type="EMBL" id="EHB14085.1"/>
    </source>
</evidence>
<dbReference type="STRING" id="10181.G5BXS4"/>
<dbReference type="InterPro" id="IPR036236">
    <property type="entry name" value="Znf_C2H2_sf"/>
</dbReference>
<evidence type="ECO:0000313" key="7">
    <source>
        <dbReference type="Proteomes" id="UP000006813"/>
    </source>
</evidence>
<feature type="region of interest" description="Disordered" evidence="4">
    <location>
        <begin position="108"/>
        <end position="168"/>
    </location>
</feature>
<feature type="domain" description="Zinc finger double-stranded RNA binding" evidence="5">
    <location>
        <begin position="52"/>
        <end position="75"/>
    </location>
</feature>
<gene>
    <name evidence="6" type="ORF">GW7_01939</name>
</gene>
<dbReference type="GO" id="GO:0005737">
    <property type="term" value="C:cytoplasm"/>
    <property type="evidence" value="ECO:0007669"/>
    <property type="project" value="TreeGrafter"/>
</dbReference>
<evidence type="ECO:0000256" key="3">
    <source>
        <dbReference type="ARBA" id="ARBA00022833"/>
    </source>
</evidence>
<protein>
    <submittedName>
        <fullName evidence="6">DnaJ-like protein subfamily C member 21</fullName>
    </submittedName>
</protein>
<dbReference type="Gene3D" id="3.30.160.60">
    <property type="entry name" value="Classic Zinc Finger"/>
    <property type="match status" value="1"/>
</dbReference>
<organism evidence="6 7">
    <name type="scientific">Heterocephalus glaber</name>
    <name type="common">Naked mole rat</name>
    <dbReference type="NCBI Taxonomy" id="10181"/>
    <lineage>
        <taxon>Eukaryota</taxon>
        <taxon>Metazoa</taxon>
        <taxon>Chordata</taxon>
        <taxon>Craniata</taxon>
        <taxon>Vertebrata</taxon>
        <taxon>Euteleostomi</taxon>
        <taxon>Mammalia</taxon>
        <taxon>Eutheria</taxon>
        <taxon>Euarchontoglires</taxon>
        <taxon>Glires</taxon>
        <taxon>Rodentia</taxon>
        <taxon>Hystricomorpha</taxon>
        <taxon>Bathyergidae</taxon>
        <taxon>Heterocephalus</taxon>
    </lineage>
</organism>